<dbReference type="SUPFAM" id="SSF56784">
    <property type="entry name" value="HAD-like"/>
    <property type="match status" value="1"/>
</dbReference>
<dbReference type="InterPro" id="IPR023214">
    <property type="entry name" value="HAD_sf"/>
</dbReference>
<gene>
    <name evidence="1" type="ORF">CYJ47_09620</name>
</gene>
<dbReference type="PANTHER" id="PTHR43611:SF3">
    <property type="entry name" value="FLAVIN MONONUCLEOTIDE HYDROLASE 1, CHLOROPLATIC"/>
    <property type="match status" value="1"/>
</dbReference>
<sequence>MTSLLFDLYGVVIQHRTPADRARVVERLGVADADHFWATYEKTRAPYDAGLISDHDWWANLSPTIDVATAAAVEADTLSHAYPDMVELLASLHEAGFRIGVLSNLPHILADNLLTVHPWFAQLDSLTFSCEIHVNKPDPRAYAHALEDLDATAEDTLFFDDTPANVAAAREVSLQAALVQRADPVSSVRSALKLFDAIP</sequence>
<dbReference type="SFLD" id="SFLDG01129">
    <property type="entry name" value="C1.5:_HAD__Beta-PGM__Phosphata"/>
    <property type="match status" value="1"/>
</dbReference>
<dbReference type="EMBL" id="CP136958">
    <property type="protein sequence ID" value="WOT01521.1"/>
    <property type="molecule type" value="Genomic_DNA"/>
</dbReference>
<dbReference type="PRINTS" id="PR00413">
    <property type="entry name" value="HADHALOGNASE"/>
</dbReference>
<evidence type="ECO:0000313" key="1">
    <source>
        <dbReference type="EMBL" id="WOT01521.1"/>
    </source>
</evidence>
<dbReference type="AlphaFoldDB" id="A0AAF1BW58"/>
<dbReference type="NCBIfam" id="TIGR01509">
    <property type="entry name" value="HAD-SF-IA-v3"/>
    <property type="match status" value="1"/>
</dbReference>
<dbReference type="Gene3D" id="3.40.50.1000">
    <property type="entry name" value="HAD superfamily/HAD-like"/>
    <property type="match status" value="1"/>
</dbReference>
<dbReference type="RefSeq" id="WP_101677798.1">
    <property type="nucleotide sequence ID" value="NZ_CAMIHY010000023.1"/>
</dbReference>
<dbReference type="SFLD" id="SFLDS00003">
    <property type="entry name" value="Haloacid_Dehalogenase"/>
    <property type="match status" value="1"/>
</dbReference>
<dbReference type="InterPro" id="IPR006439">
    <property type="entry name" value="HAD-SF_hydro_IA"/>
</dbReference>
<dbReference type="Pfam" id="PF00702">
    <property type="entry name" value="Hydrolase"/>
    <property type="match status" value="1"/>
</dbReference>
<proteinExistence type="predicted"/>
<evidence type="ECO:0000313" key="2">
    <source>
        <dbReference type="Proteomes" id="UP000234560"/>
    </source>
</evidence>
<dbReference type="KEGG" id="cpyr:CYJ47_09620"/>
<accession>A0AAF1BW58</accession>
<reference evidence="1" key="1">
    <citation type="submission" date="2017-12" db="EMBL/GenBank/DDBJ databases">
        <authorList>
            <person name="Thomas-White K."/>
            <person name="Wolfe A.J."/>
        </authorList>
    </citation>
    <scope>NUCLEOTIDE SEQUENCE</scope>
    <source>
        <strain evidence="1">UMB0763</strain>
    </source>
</reference>
<organism evidence="1 2">
    <name type="scientific">Corynebacterium pyruviciproducens</name>
    <dbReference type="NCBI Taxonomy" id="598660"/>
    <lineage>
        <taxon>Bacteria</taxon>
        <taxon>Bacillati</taxon>
        <taxon>Actinomycetota</taxon>
        <taxon>Actinomycetes</taxon>
        <taxon>Mycobacteriales</taxon>
        <taxon>Corynebacteriaceae</taxon>
        <taxon>Corynebacterium</taxon>
    </lineage>
</organism>
<name>A0AAF1BW58_9CORY</name>
<dbReference type="Proteomes" id="UP000234560">
    <property type="component" value="Chromosome"/>
</dbReference>
<dbReference type="InterPro" id="IPR036412">
    <property type="entry name" value="HAD-like_sf"/>
</dbReference>
<protein>
    <submittedName>
        <fullName evidence="1">HAD family phosphatase</fullName>
    </submittedName>
</protein>
<reference evidence="1" key="2">
    <citation type="submission" date="2023-10" db="EMBL/GenBank/DDBJ databases">
        <authorList>
            <person name="Choi B."/>
        </authorList>
    </citation>
    <scope>NUCLEOTIDE SEQUENCE</scope>
    <source>
        <strain evidence="1">UMB0763</strain>
    </source>
</reference>
<dbReference type="CDD" id="cd02603">
    <property type="entry name" value="HAD_sEH-N_like"/>
    <property type="match status" value="1"/>
</dbReference>
<dbReference type="PANTHER" id="PTHR43611">
    <property type="entry name" value="ALPHA-D-GLUCOSE 1-PHOSPHATE PHOSPHATASE"/>
    <property type="match status" value="1"/>
</dbReference>